<proteinExistence type="inferred from homology"/>
<dbReference type="Gene3D" id="3.40.50.360">
    <property type="match status" value="1"/>
</dbReference>
<accession>A0A2W7ICB8</accession>
<evidence type="ECO:0000313" key="7">
    <source>
        <dbReference type="Proteomes" id="UP000249542"/>
    </source>
</evidence>
<dbReference type="RefSeq" id="WP_111539434.1">
    <property type="nucleotide sequence ID" value="NZ_QKYV01000001.1"/>
</dbReference>
<evidence type="ECO:0000259" key="5">
    <source>
        <dbReference type="Pfam" id="PF02525"/>
    </source>
</evidence>
<evidence type="ECO:0000313" key="6">
    <source>
        <dbReference type="EMBL" id="PZW43738.1"/>
    </source>
</evidence>
<sequence>MKNIFIINGSHPFAHSGGRFNETLFHQTQTHLKAIEGFQVKTTQVGEAYEIKEEVEKFVWADLIIYHTPIWWFQLPFGFKQYLDEVFTEGHQNGIYKSDGRSRTNPHLNYGTGGMMQGKKYILTTSWNAPQTAFTLADEFFEQHSVDEGVMFGFHKMNAFTGMQLLASHHFYDMEKNADVPLELKNYKSFLTQLTEKVFNNCSVQRLE</sequence>
<evidence type="ECO:0000256" key="1">
    <source>
        <dbReference type="ARBA" id="ARBA00001974"/>
    </source>
</evidence>
<feature type="domain" description="Flavodoxin-like fold" evidence="5">
    <location>
        <begin position="2"/>
        <end position="184"/>
    </location>
</feature>
<evidence type="ECO:0000256" key="3">
    <source>
        <dbReference type="ARBA" id="ARBA00022827"/>
    </source>
</evidence>
<comment type="caution">
    <text evidence="6">The sequence shown here is derived from an EMBL/GenBank/DDBJ whole genome shotgun (WGS) entry which is preliminary data.</text>
</comment>
<keyword evidence="2" id="KW-0285">Flavoprotein</keyword>
<evidence type="ECO:0000256" key="4">
    <source>
        <dbReference type="ARBA" id="ARBA00037981"/>
    </source>
</evidence>
<comment type="similarity">
    <text evidence="4">Belongs to the oxidoreductase MdaB family.</text>
</comment>
<dbReference type="PANTHER" id="PTHR46305">
    <property type="match status" value="1"/>
</dbReference>
<reference evidence="6 7" key="1">
    <citation type="submission" date="2018-06" db="EMBL/GenBank/DDBJ databases">
        <title>Genomic Encyclopedia of Archaeal and Bacterial Type Strains, Phase II (KMG-II): from individual species to whole genera.</title>
        <authorList>
            <person name="Goeker M."/>
        </authorList>
    </citation>
    <scope>NUCLEOTIDE SEQUENCE [LARGE SCALE GENOMIC DNA]</scope>
    <source>
        <strain evidence="6 7">DSM 15361</strain>
    </source>
</reference>
<dbReference type="Proteomes" id="UP000249542">
    <property type="component" value="Unassembled WGS sequence"/>
</dbReference>
<dbReference type="Pfam" id="PF02525">
    <property type="entry name" value="Flavodoxin_2"/>
    <property type="match status" value="1"/>
</dbReference>
<dbReference type="SUPFAM" id="SSF52218">
    <property type="entry name" value="Flavoproteins"/>
    <property type="match status" value="1"/>
</dbReference>
<organism evidence="6 7">
    <name type="scientific">Mesonia algae</name>
    <dbReference type="NCBI Taxonomy" id="213248"/>
    <lineage>
        <taxon>Bacteria</taxon>
        <taxon>Pseudomonadati</taxon>
        <taxon>Bacteroidota</taxon>
        <taxon>Flavobacteriia</taxon>
        <taxon>Flavobacteriales</taxon>
        <taxon>Flavobacteriaceae</taxon>
        <taxon>Mesonia</taxon>
    </lineage>
</organism>
<keyword evidence="3" id="KW-0274">FAD</keyword>
<dbReference type="PANTHER" id="PTHR46305:SF3">
    <property type="entry name" value="NADPH:QUINONE OXIDOREDUCTASE MDAB"/>
    <property type="match status" value="1"/>
</dbReference>
<protein>
    <submittedName>
        <fullName evidence="6">Modulator of drug activity B</fullName>
    </submittedName>
</protein>
<name>A0A2W7ICB8_9FLAO</name>
<dbReference type="InterPro" id="IPR029039">
    <property type="entry name" value="Flavoprotein-like_sf"/>
</dbReference>
<evidence type="ECO:0000256" key="2">
    <source>
        <dbReference type="ARBA" id="ARBA00022630"/>
    </source>
</evidence>
<gene>
    <name evidence="6" type="ORF">LX95_00062</name>
</gene>
<dbReference type="AlphaFoldDB" id="A0A2W7ICB8"/>
<dbReference type="InterPro" id="IPR052397">
    <property type="entry name" value="NADPH-QR_MdaB"/>
</dbReference>
<comment type="cofactor">
    <cofactor evidence="1">
        <name>FAD</name>
        <dbReference type="ChEBI" id="CHEBI:57692"/>
    </cofactor>
</comment>
<dbReference type="InterPro" id="IPR003680">
    <property type="entry name" value="Flavodoxin_fold"/>
</dbReference>
<dbReference type="EMBL" id="QKYV01000001">
    <property type="protein sequence ID" value="PZW43738.1"/>
    <property type="molecule type" value="Genomic_DNA"/>
</dbReference>
<keyword evidence="7" id="KW-1185">Reference proteome</keyword>